<dbReference type="KEGG" id="msil:METEAL_14870"/>
<organism evidence="1 2">
    <name type="scientific">Mesoterricola silvestris</name>
    <dbReference type="NCBI Taxonomy" id="2927979"/>
    <lineage>
        <taxon>Bacteria</taxon>
        <taxon>Pseudomonadati</taxon>
        <taxon>Acidobacteriota</taxon>
        <taxon>Holophagae</taxon>
        <taxon>Holophagales</taxon>
        <taxon>Holophagaceae</taxon>
        <taxon>Mesoterricola</taxon>
    </lineage>
</organism>
<sequence length="80" mass="8926">MDLFTAHELKEAAIVPALRELLEKGEAVLDMASIEAEWNCLPLHARGNTPFVLLEDCLRMVPSAKWEGIGGGKVRLRIER</sequence>
<dbReference type="Proteomes" id="UP001238179">
    <property type="component" value="Chromosome"/>
</dbReference>
<protein>
    <submittedName>
        <fullName evidence="1">Uncharacterized protein</fullName>
    </submittedName>
</protein>
<dbReference type="EMBL" id="AP027080">
    <property type="protein sequence ID" value="BDU72313.1"/>
    <property type="molecule type" value="Genomic_DNA"/>
</dbReference>
<evidence type="ECO:0000313" key="2">
    <source>
        <dbReference type="Proteomes" id="UP001238179"/>
    </source>
</evidence>
<reference evidence="2" key="1">
    <citation type="journal article" date="2023" name="Int. J. Syst. Evol. Microbiol.">
        <title>Mesoterricola silvestris gen. nov., sp. nov., Mesoterricola sediminis sp. nov., Geothrix oryzae sp. nov., Geothrix edaphica sp. nov., Geothrix rubra sp. nov., and Geothrix limicola sp. nov., six novel members of Acidobacteriota isolated from soils.</title>
        <authorList>
            <person name="Itoh H."/>
            <person name="Sugisawa Y."/>
            <person name="Mise K."/>
            <person name="Xu Z."/>
            <person name="Kuniyasu M."/>
            <person name="Ushijima N."/>
            <person name="Kawano K."/>
            <person name="Kobayashi E."/>
            <person name="Shiratori Y."/>
            <person name="Masuda Y."/>
            <person name="Senoo K."/>
        </authorList>
    </citation>
    <scope>NUCLEOTIDE SEQUENCE [LARGE SCALE GENOMIC DNA]</scope>
    <source>
        <strain evidence="2">W79</strain>
    </source>
</reference>
<gene>
    <name evidence="1" type="ORF">METEAL_14870</name>
</gene>
<name>A0AA48GXS5_9BACT</name>
<proteinExistence type="predicted"/>
<evidence type="ECO:0000313" key="1">
    <source>
        <dbReference type="EMBL" id="BDU72313.1"/>
    </source>
</evidence>
<accession>A0AA48GXS5</accession>
<dbReference type="RefSeq" id="WP_316415226.1">
    <property type="nucleotide sequence ID" value="NZ_AP027080.1"/>
</dbReference>
<keyword evidence="2" id="KW-1185">Reference proteome</keyword>
<dbReference type="AlphaFoldDB" id="A0AA48GXS5"/>